<protein>
    <submittedName>
        <fullName evidence="7">RDD family protein</fullName>
    </submittedName>
</protein>
<proteinExistence type="predicted"/>
<feature type="transmembrane region" description="Helical" evidence="5">
    <location>
        <begin position="111"/>
        <end position="133"/>
    </location>
</feature>
<evidence type="ECO:0000256" key="5">
    <source>
        <dbReference type="SAM" id="Phobius"/>
    </source>
</evidence>
<gene>
    <name evidence="7" type="ORF">HPS54_06195</name>
</gene>
<evidence type="ECO:0000256" key="3">
    <source>
        <dbReference type="ARBA" id="ARBA00022989"/>
    </source>
</evidence>
<dbReference type="RefSeq" id="WP_172344594.1">
    <property type="nucleotide sequence ID" value="NZ_CASYYZ010000099.1"/>
</dbReference>
<keyword evidence="2 5" id="KW-0812">Transmembrane</keyword>
<keyword evidence="3 5" id="KW-1133">Transmembrane helix</keyword>
<feature type="transmembrane region" description="Helical" evidence="5">
    <location>
        <begin position="25"/>
        <end position="48"/>
    </location>
</feature>
<dbReference type="Pfam" id="PF06271">
    <property type="entry name" value="RDD"/>
    <property type="match status" value="1"/>
</dbReference>
<reference evidence="7 8" key="1">
    <citation type="submission" date="2020-05" db="EMBL/GenBank/DDBJ databases">
        <title>Distinct polysaccharide utilization as determinants for interspecies competition between intestinal Prevotella spp.</title>
        <authorList>
            <person name="Galvez E.J.C."/>
            <person name="Iljazovic A."/>
            <person name="Strowig T."/>
        </authorList>
    </citation>
    <scope>NUCLEOTIDE SEQUENCE [LARGE SCALE GENOMIC DNA]</scope>
    <source>
        <strain evidence="7 8">PCHR</strain>
    </source>
</reference>
<dbReference type="EMBL" id="JABKKJ010000007">
    <property type="protein sequence ID" value="NPE25111.1"/>
    <property type="molecule type" value="Genomic_DNA"/>
</dbReference>
<evidence type="ECO:0000259" key="6">
    <source>
        <dbReference type="Pfam" id="PF06271"/>
    </source>
</evidence>
<evidence type="ECO:0000256" key="1">
    <source>
        <dbReference type="ARBA" id="ARBA00004141"/>
    </source>
</evidence>
<accession>A0ABX2B0S0</accession>
<evidence type="ECO:0000313" key="8">
    <source>
        <dbReference type="Proteomes" id="UP000820977"/>
    </source>
</evidence>
<organism evidence="7 8">
    <name type="scientific">Xylanibacter caecicola</name>
    <dbReference type="NCBI Taxonomy" id="2736294"/>
    <lineage>
        <taxon>Bacteria</taxon>
        <taxon>Pseudomonadati</taxon>
        <taxon>Bacteroidota</taxon>
        <taxon>Bacteroidia</taxon>
        <taxon>Bacteroidales</taxon>
        <taxon>Prevotellaceae</taxon>
        <taxon>Xylanibacter</taxon>
    </lineage>
</organism>
<dbReference type="PANTHER" id="PTHR38480">
    <property type="entry name" value="SLR0254 PROTEIN"/>
    <property type="match status" value="1"/>
</dbReference>
<name>A0ABX2B0S0_9BACT</name>
<dbReference type="Proteomes" id="UP000820977">
    <property type="component" value="Unassembled WGS sequence"/>
</dbReference>
<evidence type="ECO:0000313" key="7">
    <source>
        <dbReference type="EMBL" id="NPE25111.1"/>
    </source>
</evidence>
<dbReference type="InterPro" id="IPR010432">
    <property type="entry name" value="RDD"/>
</dbReference>
<sequence>MAASDIITGQFVRISQTPASIGDRIIARIIDMIVIVLYMLSVSFMLFGGTSILSFLSNEITIVIFFAAYLPAIFYSFLCETFNNGQTLGKRIMKTRVVKADGSTPGMGDFLMRWMLLLVDLHISCIGLIAIICTKRNQRFGDLAAGTLVIKQEEYKKMHVSLDEFSYARKDYRPVYPEASNLSSGQIEIIRKAIKSYERDNGQQVARLSKKIQEMFGIKPNDNDNIKFLTTLVHDYQYYIMELI</sequence>
<keyword evidence="8" id="KW-1185">Reference proteome</keyword>
<evidence type="ECO:0000256" key="4">
    <source>
        <dbReference type="ARBA" id="ARBA00023136"/>
    </source>
</evidence>
<evidence type="ECO:0000256" key="2">
    <source>
        <dbReference type="ARBA" id="ARBA00022692"/>
    </source>
</evidence>
<feature type="domain" description="RDD" evidence="6">
    <location>
        <begin position="19"/>
        <end position="146"/>
    </location>
</feature>
<dbReference type="PANTHER" id="PTHR38480:SF1">
    <property type="entry name" value="SLR0254 PROTEIN"/>
    <property type="match status" value="1"/>
</dbReference>
<feature type="transmembrane region" description="Helical" evidence="5">
    <location>
        <begin position="60"/>
        <end position="78"/>
    </location>
</feature>
<comment type="subcellular location">
    <subcellularLocation>
        <location evidence="1">Membrane</location>
        <topology evidence="1">Multi-pass membrane protein</topology>
    </subcellularLocation>
</comment>
<comment type="caution">
    <text evidence="7">The sequence shown here is derived from an EMBL/GenBank/DDBJ whole genome shotgun (WGS) entry which is preliminary data.</text>
</comment>
<keyword evidence="4 5" id="KW-0472">Membrane</keyword>